<dbReference type="SUPFAM" id="SSF52507">
    <property type="entry name" value="Homo-oligomeric flavin-containing Cys decarboxylases, HFCD"/>
    <property type="match status" value="1"/>
</dbReference>
<dbReference type="RefSeq" id="WP_089716787.1">
    <property type="nucleotide sequence ID" value="NZ_FNEH01000010.1"/>
</dbReference>
<dbReference type="AlphaFoldDB" id="A0A1G8M789"/>
<evidence type="ECO:0000256" key="2">
    <source>
        <dbReference type="ARBA" id="ARBA00022605"/>
    </source>
</evidence>
<dbReference type="Pfam" id="PF00977">
    <property type="entry name" value="His_biosynth"/>
    <property type="match status" value="1"/>
</dbReference>
<dbReference type="GO" id="GO:0000162">
    <property type="term" value="P:L-tryptophan biosynthetic process"/>
    <property type="evidence" value="ECO:0007669"/>
    <property type="project" value="TreeGrafter"/>
</dbReference>
<keyword evidence="2 5" id="KW-0028">Amino-acid biosynthesis</keyword>
<dbReference type="Gene3D" id="3.40.50.1950">
    <property type="entry name" value="Flavin prenyltransferase-like"/>
    <property type="match status" value="1"/>
</dbReference>
<evidence type="ECO:0000313" key="8">
    <source>
        <dbReference type="Proteomes" id="UP000198945"/>
    </source>
</evidence>
<dbReference type="InterPro" id="IPR036551">
    <property type="entry name" value="Flavin_trans-like"/>
</dbReference>
<protein>
    <submittedName>
        <fullName evidence="7">HisA/hisF family protein</fullName>
    </submittedName>
</protein>
<dbReference type="SUPFAM" id="SSF51366">
    <property type="entry name" value="Ribulose-phoshate binding barrel"/>
    <property type="match status" value="1"/>
</dbReference>
<dbReference type="Gene3D" id="3.20.20.70">
    <property type="entry name" value="Aldolase class I"/>
    <property type="match status" value="1"/>
</dbReference>
<dbReference type="PANTHER" id="PTHR43090:SF2">
    <property type="entry name" value="1-(5-PHOSPHORIBOSYL)-5-[(5-PHOSPHORIBOSYLAMINO)METHYLIDENEAMINO] IMIDAZOLE-4-CARBOXAMIDE ISOMERASE"/>
    <property type="match status" value="1"/>
</dbReference>
<dbReference type="Proteomes" id="UP000198945">
    <property type="component" value="Unassembled WGS sequence"/>
</dbReference>
<dbReference type="InterPro" id="IPR013785">
    <property type="entry name" value="Aldolase_TIM"/>
</dbReference>
<accession>A0A1G8M789</accession>
<evidence type="ECO:0000256" key="5">
    <source>
        <dbReference type="RuleBase" id="RU003657"/>
    </source>
</evidence>
<evidence type="ECO:0000256" key="4">
    <source>
        <dbReference type="ARBA" id="ARBA00029440"/>
    </source>
</evidence>
<comment type="similarity">
    <text evidence="1 5">Belongs to the HisA/HisF family.</text>
</comment>
<dbReference type="GO" id="GO:0003949">
    <property type="term" value="F:1-(5-phosphoribosyl)-5-[(5-phosphoribosylamino)methylideneamino]imidazole-4-carboxamide isomerase activity"/>
    <property type="evidence" value="ECO:0007669"/>
    <property type="project" value="InterPro"/>
</dbReference>
<dbReference type="GO" id="GO:0000105">
    <property type="term" value="P:L-histidine biosynthetic process"/>
    <property type="evidence" value="ECO:0007669"/>
    <property type="project" value="UniProtKB-KW"/>
</dbReference>
<dbReference type="EMBL" id="FNEH01000010">
    <property type="protein sequence ID" value="SDI63784.1"/>
    <property type="molecule type" value="Genomic_DNA"/>
</dbReference>
<feature type="domain" description="Flavoprotein" evidence="6">
    <location>
        <begin position="250"/>
        <end position="407"/>
    </location>
</feature>
<evidence type="ECO:0000256" key="3">
    <source>
        <dbReference type="ARBA" id="ARBA00023102"/>
    </source>
</evidence>
<proteinExistence type="inferred from homology"/>
<dbReference type="InterPro" id="IPR006062">
    <property type="entry name" value="His_biosynth"/>
</dbReference>
<dbReference type="GO" id="GO:0005737">
    <property type="term" value="C:cytoplasm"/>
    <property type="evidence" value="ECO:0007669"/>
    <property type="project" value="TreeGrafter"/>
</dbReference>
<gene>
    <name evidence="7" type="ORF">SAMN04515654_11068</name>
</gene>
<dbReference type="InterPro" id="IPR044524">
    <property type="entry name" value="Isoase_HisA-like"/>
</dbReference>
<reference evidence="7 8" key="1">
    <citation type="submission" date="2016-10" db="EMBL/GenBank/DDBJ databases">
        <authorList>
            <person name="de Groot N.N."/>
        </authorList>
    </citation>
    <scope>NUCLEOTIDE SEQUENCE [LARGE SCALE GENOMIC DNA]</scope>
    <source>
        <strain evidence="7 8">WG7</strain>
    </source>
</reference>
<dbReference type="PANTHER" id="PTHR43090">
    <property type="entry name" value="1-(5-PHOSPHORIBOSYL)-5-[(5-PHOSPHORIBOSYLAMINO)METHYLIDENEAMINO] IMIDAZOLE-4-CARBOXAMIDE ISOMERASE"/>
    <property type="match status" value="1"/>
</dbReference>
<dbReference type="InterPro" id="IPR003382">
    <property type="entry name" value="Flavoprotein"/>
</dbReference>
<dbReference type="InterPro" id="IPR011060">
    <property type="entry name" value="RibuloseP-bd_barrel"/>
</dbReference>
<evidence type="ECO:0000259" key="6">
    <source>
        <dbReference type="Pfam" id="PF02441"/>
    </source>
</evidence>
<comment type="pathway">
    <text evidence="4">Amino-acid biosynthesis.</text>
</comment>
<dbReference type="Pfam" id="PF02441">
    <property type="entry name" value="Flavoprotein"/>
    <property type="match status" value="1"/>
</dbReference>
<sequence length="425" mass="47366">MDAVAVIDIKDSIVVRAVAGKRNEYQAVESRILKDGEITPLAVAAAFYEKLGIRKIYIADLDAILGDTNNIKMIKKIKNEYPDLEIILDAAFDRNNSPIPYLEEFLDYAVIATETIKNLSFLNELKDYKAKIIISMDLKAGSLIHNIQKWQNKTLKNIVNEIKKLGFQNFIILDLANVGTASGISKYIRELKIEFPELNLITGGGVKDYRDIKKLKRLQFSGVLIASAFHNGSLGEKEVKLIEADDILYQIAWCITGAGHLLRESIDQIEELLAENSKLKIDIYLSKAGLEVLKIYKFYQRLENLGCQIYKDNSASSPIIGKIYKGYYDALVSAPTTSNTTAKFVLGISDTLVSNLLAHAGKTKLPVVVLPTDIDQNLVSAAPGKEVDVFPREIDLKNTEKLSQLADTSVISEPKEVKSCLKKYF</sequence>
<organism evidence="7 8">
    <name type="scientific">Halanaerobium congolense</name>
    <dbReference type="NCBI Taxonomy" id="54121"/>
    <lineage>
        <taxon>Bacteria</taxon>
        <taxon>Bacillati</taxon>
        <taxon>Bacillota</taxon>
        <taxon>Clostridia</taxon>
        <taxon>Halanaerobiales</taxon>
        <taxon>Halanaerobiaceae</taxon>
        <taxon>Halanaerobium</taxon>
    </lineage>
</organism>
<evidence type="ECO:0000256" key="1">
    <source>
        <dbReference type="ARBA" id="ARBA00009667"/>
    </source>
</evidence>
<evidence type="ECO:0000313" key="7">
    <source>
        <dbReference type="EMBL" id="SDI63784.1"/>
    </source>
</evidence>
<name>A0A1G8M789_9FIRM</name>
<keyword evidence="3 5" id="KW-0368">Histidine biosynthesis</keyword>